<accession>A0A163BJD0</accession>
<evidence type="ECO:0000256" key="3">
    <source>
        <dbReference type="ARBA" id="ARBA00012736"/>
    </source>
</evidence>
<feature type="signal peptide" evidence="14">
    <location>
        <begin position="1"/>
        <end position="19"/>
    </location>
</feature>
<evidence type="ECO:0000256" key="11">
    <source>
        <dbReference type="ARBA" id="ARBA00034074"/>
    </source>
</evidence>
<dbReference type="PROSITE" id="PS00502">
    <property type="entry name" value="POLYGALACTURONASE"/>
    <property type="match status" value="1"/>
</dbReference>
<dbReference type="InterPro" id="IPR000743">
    <property type="entry name" value="Glyco_hydro_28"/>
</dbReference>
<dbReference type="InterPro" id="IPR006626">
    <property type="entry name" value="PbH1"/>
</dbReference>
<dbReference type="Pfam" id="PF00295">
    <property type="entry name" value="Glyco_hydro_28"/>
    <property type="match status" value="1"/>
</dbReference>
<comment type="caution">
    <text evidence="15">The sequence shown here is derived from an EMBL/GenBank/DDBJ whole genome shotgun (WGS) entry which is preliminary data.</text>
</comment>
<dbReference type="InterPro" id="IPR050434">
    <property type="entry name" value="Glycosyl_hydrlase_28"/>
</dbReference>
<dbReference type="GO" id="GO:0071555">
    <property type="term" value="P:cell wall organization"/>
    <property type="evidence" value="ECO:0007669"/>
    <property type="project" value="UniProtKB-KW"/>
</dbReference>
<dbReference type="SUPFAM" id="SSF51126">
    <property type="entry name" value="Pectin lyase-like"/>
    <property type="match status" value="1"/>
</dbReference>
<evidence type="ECO:0000256" key="7">
    <source>
        <dbReference type="ARBA" id="ARBA00022801"/>
    </source>
</evidence>
<dbReference type="FunFam" id="2.160.20.10:FF:000002">
    <property type="entry name" value="Endopolygalacturonase D"/>
    <property type="match status" value="1"/>
</dbReference>
<evidence type="ECO:0000256" key="1">
    <source>
        <dbReference type="ARBA" id="ARBA00004613"/>
    </source>
</evidence>
<keyword evidence="10" id="KW-0961">Cell wall biogenesis/degradation</keyword>
<evidence type="ECO:0000256" key="4">
    <source>
        <dbReference type="ARBA" id="ARBA00022525"/>
    </source>
</evidence>
<evidence type="ECO:0000256" key="13">
    <source>
        <dbReference type="RuleBase" id="RU361169"/>
    </source>
</evidence>
<dbReference type="AlphaFoldDB" id="A0A163BJD0"/>
<keyword evidence="5 14" id="KW-0732">Signal</keyword>
<dbReference type="InterPro" id="IPR011050">
    <property type="entry name" value="Pectin_lyase_fold/virulence"/>
</dbReference>
<dbReference type="PANTHER" id="PTHR31884">
    <property type="entry name" value="POLYGALACTURONASE"/>
    <property type="match status" value="1"/>
</dbReference>
<evidence type="ECO:0000256" key="2">
    <source>
        <dbReference type="ARBA" id="ARBA00008834"/>
    </source>
</evidence>
<evidence type="ECO:0000256" key="9">
    <source>
        <dbReference type="ARBA" id="ARBA00023295"/>
    </source>
</evidence>
<feature type="chain" id="PRO_5007841928" description="endo-polygalacturonase" evidence="14">
    <location>
        <begin position="20"/>
        <end position="393"/>
    </location>
</feature>
<keyword evidence="7 13" id="KW-0378">Hydrolase</keyword>
<proteinExistence type="inferred from homology"/>
<keyword evidence="6" id="KW-0677">Repeat</keyword>
<comment type="catalytic activity">
    <reaction evidence="11">
        <text>(1,4-alpha-D-galacturonosyl)n+m + H2O = (1,4-alpha-D-galacturonosyl)n + (1,4-alpha-D-galacturonosyl)m.</text>
        <dbReference type="EC" id="3.2.1.15"/>
    </reaction>
</comment>
<keyword evidence="4" id="KW-0964">Secreted</keyword>
<dbReference type="Gene3D" id="2.160.20.10">
    <property type="entry name" value="Single-stranded right-handed beta-helix, Pectin lyase-like"/>
    <property type="match status" value="1"/>
</dbReference>
<gene>
    <name evidence="15" type="ORF">ST47_g7170</name>
</gene>
<dbReference type="GO" id="GO:0005576">
    <property type="term" value="C:extracellular region"/>
    <property type="evidence" value="ECO:0007669"/>
    <property type="project" value="UniProtKB-SubCell"/>
</dbReference>
<dbReference type="InterPro" id="IPR012334">
    <property type="entry name" value="Pectin_lyas_fold"/>
</dbReference>
<evidence type="ECO:0000256" key="10">
    <source>
        <dbReference type="ARBA" id="ARBA00023316"/>
    </source>
</evidence>
<feature type="active site" evidence="12">
    <location>
        <position position="246"/>
    </location>
</feature>
<comment type="similarity">
    <text evidence="2 13">Belongs to the glycosyl hydrolase 28 family.</text>
</comment>
<evidence type="ECO:0000256" key="8">
    <source>
        <dbReference type="ARBA" id="ARBA00023157"/>
    </source>
</evidence>
<sequence>MSALNLSLIFTALVVFSNAAPTTDLDSASLSAANMAKRAGPCTFSGRIDLDKLVAGLPPCTSITFDSVIVPAGKTLDLSKLADKTTVNFKGTSSWDVQKGFAGPLLSIGGKDIVVTGEANAKLDGQGAKYWDGLGSNADVAKPKFFAAHNLLGASSINNLYLLNTPVQAVSINGCNGLTVSHMTIDNSAGDALPTSNAPHNTDGFDIGSSSNILIDHAIVHNQDDCVAVNSGTGITFQNGQCTGGHGLSVGSVDHGSTDDRNTVSNVKFLSSTITNSVNGIRVKSFYDGKGTIDKVTYSGITLKGISKYGILIEQNYDGGDLSKTHGPGTGVPISGLTIQNITGSGGVLSTGTDVAIECANCSGWTWSTVTVTGGKKFSCKGAPSVVPAGTCA</sequence>
<organism evidence="15 16">
    <name type="scientific">Didymella rabiei</name>
    <name type="common">Chickpea ascochyta blight fungus</name>
    <name type="synonym">Mycosphaerella rabiei</name>
    <dbReference type="NCBI Taxonomy" id="5454"/>
    <lineage>
        <taxon>Eukaryota</taxon>
        <taxon>Fungi</taxon>
        <taxon>Dikarya</taxon>
        <taxon>Ascomycota</taxon>
        <taxon>Pezizomycotina</taxon>
        <taxon>Dothideomycetes</taxon>
        <taxon>Pleosporomycetidae</taxon>
        <taxon>Pleosporales</taxon>
        <taxon>Pleosporineae</taxon>
        <taxon>Didymellaceae</taxon>
        <taxon>Ascochyta</taxon>
    </lineage>
</organism>
<evidence type="ECO:0000256" key="12">
    <source>
        <dbReference type="PROSITE-ProRule" id="PRU10052"/>
    </source>
</evidence>
<name>A0A163BJD0_DIDRA</name>
<dbReference type="STRING" id="5454.A0A163BJD0"/>
<evidence type="ECO:0000256" key="6">
    <source>
        <dbReference type="ARBA" id="ARBA00022737"/>
    </source>
</evidence>
<evidence type="ECO:0000313" key="16">
    <source>
        <dbReference type="Proteomes" id="UP000076837"/>
    </source>
</evidence>
<protein>
    <recommendedName>
        <fullName evidence="3">endo-polygalacturonase</fullName>
        <ecNumber evidence="3">3.2.1.15</ecNumber>
    </recommendedName>
</protein>
<evidence type="ECO:0000313" key="15">
    <source>
        <dbReference type="EMBL" id="KZM21803.1"/>
    </source>
</evidence>
<keyword evidence="16" id="KW-1185">Reference proteome</keyword>
<dbReference type="GO" id="GO:0045490">
    <property type="term" value="P:pectin catabolic process"/>
    <property type="evidence" value="ECO:0007669"/>
    <property type="project" value="TreeGrafter"/>
</dbReference>
<keyword evidence="8" id="KW-1015">Disulfide bond</keyword>
<keyword evidence="9 13" id="KW-0326">Glycosidase</keyword>
<dbReference type="EC" id="3.2.1.15" evidence="3"/>
<evidence type="ECO:0000256" key="14">
    <source>
        <dbReference type="SAM" id="SignalP"/>
    </source>
</evidence>
<dbReference type="GO" id="GO:0004650">
    <property type="term" value="F:polygalacturonase activity"/>
    <property type="evidence" value="ECO:0007669"/>
    <property type="project" value="UniProtKB-EC"/>
</dbReference>
<comment type="subcellular location">
    <subcellularLocation>
        <location evidence="1">Secreted</location>
    </subcellularLocation>
</comment>
<dbReference type="PANTHER" id="PTHR31884:SF1">
    <property type="entry name" value="POLYGALACTURONASE"/>
    <property type="match status" value="1"/>
</dbReference>
<dbReference type="Proteomes" id="UP000076837">
    <property type="component" value="Unassembled WGS sequence"/>
</dbReference>
<evidence type="ECO:0000256" key="5">
    <source>
        <dbReference type="ARBA" id="ARBA00022729"/>
    </source>
</evidence>
<dbReference type="EMBL" id="JYNV01000240">
    <property type="protein sequence ID" value="KZM21803.1"/>
    <property type="molecule type" value="Genomic_DNA"/>
</dbReference>
<dbReference type="SMART" id="SM00710">
    <property type="entry name" value="PbH1"/>
    <property type="match status" value="6"/>
</dbReference>
<reference evidence="15 16" key="1">
    <citation type="journal article" date="2016" name="Sci. Rep.">
        <title>Draft genome sequencing and secretome analysis of fungal phytopathogen Ascochyta rabiei provides insight into the necrotrophic effector repertoire.</title>
        <authorList>
            <person name="Verma S."/>
            <person name="Gazara R.K."/>
            <person name="Nizam S."/>
            <person name="Parween S."/>
            <person name="Chattopadhyay D."/>
            <person name="Verma P.K."/>
        </authorList>
    </citation>
    <scope>NUCLEOTIDE SEQUENCE [LARGE SCALE GENOMIC DNA]</scope>
    <source>
        <strain evidence="15 16">ArDII</strain>
    </source>
</reference>